<protein>
    <recommendedName>
        <fullName evidence="6">Lipoprotein</fullName>
    </recommendedName>
</protein>
<evidence type="ECO:0000313" key="2">
    <source>
        <dbReference type="EMBL" id="MBV6532038.1"/>
    </source>
</evidence>
<feature type="chain" id="PRO_5037751183" description="Lipoprotein" evidence="1">
    <location>
        <begin position="25"/>
        <end position="139"/>
    </location>
</feature>
<evidence type="ECO:0000313" key="5">
    <source>
        <dbReference type="Proteomes" id="UP001196379"/>
    </source>
</evidence>
<evidence type="ECO:0008006" key="6">
    <source>
        <dbReference type="Google" id="ProtNLM"/>
    </source>
</evidence>
<dbReference type="EMBL" id="JABUMC010000004">
    <property type="protein sequence ID" value="MBV6546326.1"/>
    <property type="molecule type" value="Genomic_DNA"/>
</dbReference>
<evidence type="ECO:0000256" key="1">
    <source>
        <dbReference type="SAM" id="SignalP"/>
    </source>
</evidence>
<dbReference type="EMBL" id="JABULY010000004">
    <property type="protein sequence ID" value="MBV6532038.1"/>
    <property type="molecule type" value="Genomic_DNA"/>
</dbReference>
<name>A0A949T010_9PAST</name>
<reference evidence="3 5" key="1">
    <citation type="journal article" date="2021" name="Mol. Ecol.">
        <title>Polar bear-adapted Ursidibacter maritimus are remarkably conserved after generations in captivity.</title>
        <authorList>
            <person name="Espinosa-Gongora C."/>
            <person name="Hansen M.J."/>
            <person name="Bertelsen M.F."/>
            <person name="Bojesen A.M."/>
        </authorList>
    </citation>
    <scope>NUCLEOTIDE SEQUENCE</scope>
    <source>
        <strain evidence="3">Pb43105x</strain>
        <strain evidence="2 5">Pb43106</strain>
    </source>
</reference>
<sequence>MKFLKLKTLLLSSCLLLTSCSVLQSLYPLPTAQIPEQFAGTWTDKKKPSTAYCYPPTDSPKHAIWDIKPNENLIFLVGFEMYEILGYYSYSPTEFTAKAKDIIEEAEPETYRDISVKLLNKNTIQINGKTYYRCPKSPY</sequence>
<keyword evidence="1" id="KW-0732">Signal</keyword>
<dbReference type="RefSeq" id="WP_157403585.1">
    <property type="nucleotide sequence ID" value="NZ_JABULY010000004.1"/>
</dbReference>
<evidence type="ECO:0000313" key="4">
    <source>
        <dbReference type="Proteomes" id="UP000732858"/>
    </source>
</evidence>
<gene>
    <name evidence="2" type="ORF">HT657_07820</name>
    <name evidence="3" type="ORF">HT672_03300</name>
</gene>
<accession>A0A949T010</accession>
<dbReference type="OrthoDB" id="9933102at2"/>
<dbReference type="Proteomes" id="UP001196379">
    <property type="component" value="Unassembled WGS sequence"/>
</dbReference>
<evidence type="ECO:0000313" key="3">
    <source>
        <dbReference type="EMBL" id="MBV6546326.1"/>
    </source>
</evidence>
<feature type="signal peptide" evidence="1">
    <location>
        <begin position="1"/>
        <end position="24"/>
    </location>
</feature>
<dbReference type="PROSITE" id="PS51257">
    <property type="entry name" value="PROKAR_LIPOPROTEIN"/>
    <property type="match status" value="1"/>
</dbReference>
<dbReference type="AlphaFoldDB" id="A0A949T010"/>
<proteinExistence type="predicted"/>
<comment type="caution">
    <text evidence="3">The sequence shown here is derived from an EMBL/GenBank/DDBJ whole genome shotgun (WGS) entry which is preliminary data.</text>
</comment>
<dbReference type="GeneID" id="65549493"/>
<dbReference type="Proteomes" id="UP000732858">
    <property type="component" value="Unassembled WGS sequence"/>
</dbReference>
<keyword evidence="5" id="KW-1185">Reference proteome</keyword>
<organism evidence="3 4">
    <name type="scientific">Ursidibacter maritimus</name>
    <dbReference type="NCBI Taxonomy" id="1331689"/>
    <lineage>
        <taxon>Bacteria</taxon>
        <taxon>Pseudomonadati</taxon>
        <taxon>Pseudomonadota</taxon>
        <taxon>Gammaproteobacteria</taxon>
        <taxon>Pasteurellales</taxon>
        <taxon>Pasteurellaceae</taxon>
        <taxon>Ursidibacter</taxon>
    </lineage>
</organism>